<gene>
    <name evidence="3" type="ORF">MSAN_02507900</name>
</gene>
<organism evidence="3 4">
    <name type="scientific">Mycena sanguinolenta</name>
    <dbReference type="NCBI Taxonomy" id="230812"/>
    <lineage>
        <taxon>Eukaryota</taxon>
        <taxon>Fungi</taxon>
        <taxon>Dikarya</taxon>
        <taxon>Basidiomycota</taxon>
        <taxon>Agaricomycotina</taxon>
        <taxon>Agaricomycetes</taxon>
        <taxon>Agaricomycetidae</taxon>
        <taxon>Agaricales</taxon>
        <taxon>Marasmiineae</taxon>
        <taxon>Mycenaceae</taxon>
        <taxon>Mycena</taxon>
    </lineage>
</organism>
<evidence type="ECO:0000313" key="3">
    <source>
        <dbReference type="EMBL" id="KAF7326510.1"/>
    </source>
</evidence>
<feature type="chain" id="PRO_5034576190" evidence="2">
    <location>
        <begin position="31"/>
        <end position="369"/>
    </location>
</feature>
<keyword evidence="4" id="KW-1185">Reference proteome</keyword>
<accession>A0A8H6TW55</accession>
<comment type="caution">
    <text evidence="3">The sequence shown here is derived from an EMBL/GenBank/DDBJ whole genome shotgun (WGS) entry which is preliminary data.</text>
</comment>
<evidence type="ECO:0000313" key="4">
    <source>
        <dbReference type="Proteomes" id="UP000623467"/>
    </source>
</evidence>
<keyword evidence="2" id="KW-0732">Signal</keyword>
<dbReference type="Proteomes" id="UP000623467">
    <property type="component" value="Unassembled WGS sequence"/>
</dbReference>
<evidence type="ECO:0000256" key="1">
    <source>
        <dbReference type="SAM" id="MobiDB-lite"/>
    </source>
</evidence>
<sequence>MPPLRPLRTRKCACLLFRISAFLTVHIAESKSRLKNQHRRMPCLHVRRTEFPTHSKPRPTDDPFVIQIPAQRAARPFQSPVPHFLALYDTNPLRSSHRPRPRPRPRPRFAPRLYPTPPRMSFHSAVPSFGAGDATTATGSSSFFSYPRPRLLFPRSKIPASTSSIQSYCCRPSAPESARGRGRAQALEIARVLHVRHARPPRSSIAFFASALVLEGDSENFLDRRAAPNGIGATSRCGEEAQAPGAALTGTGPAWPFTSAGCAPLRRILALETTNAPIRIRSYCTTDRLRPVALKDAILEVPFTQTKDNARCAMLDDSITPWLSRSRTSFIASAAVSFRAPSLSNSPFAARAHQGVESRAAAVAAIALL</sequence>
<feature type="region of interest" description="Disordered" evidence="1">
    <location>
        <begin position="88"/>
        <end position="116"/>
    </location>
</feature>
<protein>
    <submittedName>
        <fullName evidence="3">Uncharacterized protein</fullName>
    </submittedName>
</protein>
<feature type="signal peptide" evidence="2">
    <location>
        <begin position="1"/>
        <end position="30"/>
    </location>
</feature>
<dbReference type="AlphaFoldDB" id="A0A8H6TW55"/>
<evidence type="ECO:0000256" key="2">
    <source>
        <dbReference type="SAM" id="SignalP"/>
    </source>
</evidence>
<reference evidence="3" key="1">
    <citation type="submission" date="2020-05" db="EMBL/GenBank/DDBJ databases">
        <title>Mycena genomes resolve the evolution of fungal bioluminescence.</title>
        <authorList>
            <person name="Tsai I.J."/>
        </authorList>
    </citation>
    <scope>NUCLEOTIDE SEQUENCE</scope>
    <source>
        <strain evidence="3">160909Yilan</strain>
    </source>
</reference>
<proteinExistence type="predicted"/>
<feature type="compositionally biased region" description="Basic residues" evidence="1">
    <location>
        <begin position="95"/>
        <end position="109"/>
    </location>
</feature>
<dbReference type="EMBL" id="JACAZH010000099">
    <property type="protein sequence ID" value="KAF7326510.1"/>
    <property type="molecule type" value="Genomic_DNA"/>
</dbReference>
<name>A0A8H6TW55_9AGAR</name>